<evidence type="ECO:0000313" key="2">
    <source>
        <dbReference type="EMBL" id="HIY78290.1"/>
    </source>
</evidence>
<reference evidence="2" key="2">
    <citation type="submission" date="2021-04" db="EMBL/GenBank/DDBJ databases">
        <authorList>
            <person name="Gilroy R."/>
        </authorList>
    </citation>
    <scope>NUCLEOTIDE SEQUENCE</scope>
    <source>
        <strain evidence="2">CHK199-9574</strain>
    </source>
</reference>
<keyword evidence="1" id="KW-1133">Transmembrane helix</keyword>
<proteinExistence type="predicted"/>
<keyword evidence="1" id="KW-0472">Membrane</keyword>
<accession>A0A9D1Z7G2</accession>
<comment type="caution">
    <text evidence="2">The sequence shown here is derived from an EMBL/GenBank/DDBJ whole genome shotgun (WGS) entry which is preliminary data.</text>
</comment>
<name>A0A9D1Z7G2_9FIRM</name>
<evidence type="ECO:0000256" key="1">
    <source>
        <dbReference type="SAM" id="Phobius"/>
    </source>
</evidence>
<reference evidence="2" key="1">
    <citation type="journal article" date="2021" name="PeerJ">
        <title>Extensive microbial diversity within the chicken gut microbiome revealed by metagenomics and culture.</title>
        <authorList>
            <person name="Gilroy R."/>
            <person name="Ravi A."/>
            <person name="Getino M."/>
            <person name="Pursley I."/>
            <person name="Horton D.L."/>
            <person name="Alikhan N.F."/>
            <person name="Baker D."/>
            <person name="Gharbi K."/>
            <person name="Hall N."/>
            <person name="Watson M."/>
            <person name="Adriaenssens E.M."/>
            <person name="Foster-Nyarko E."/>
            <person name="Jarju S."/>
            <person name="Secka A."/>
            <person name="Antonio M."/>
            <person name="Oren A."/>
            <person name="Chaudhuri R.R."/>
            <person name="La Ragione R."/>
            <person name="Hildebrand F."/>
            <person name="Pallen M.J."/>
        </authorList>
    </citation>
    <scope>NUCLEOTIDE SEQUENCE</scope>
    <source>
        <strain evidence="2">CHK199-9574</strain>
    </source>
</reference>
<organism evidence="2 3">
    <name type="scientific">Candidatus Borkfalkia excrementavium</name>
    <dbReference type="NCBI Taxonomy" id="2838505"/>
    <lineage>
        <taxon>Bacteria</taxon>
        <taxon>Bacillati</taxon>
        <taxon>Bacillota</taxon>
        <taxon>Clostridia</taxon>
        <taxon>Christensenellales</taxon>
        <taxon>Christensenellaceae</taxon>
        <taxon>Candidatus Borkfalkia</taxon>
    </lineage>
</organism>
<feature type="transmembrane region" description="Helical" evidence="1">
    <location>
        <begin position="59"/>
        <end position="81"/>
    </location>
</feature>
<dbReference type="AlphaFoldDB" id="A0A9D1Z7G2"/>
<evidence type="ECO:0000313" key="3">
    <source>
        <dbReference type="Proteomes" id="UP000824135"/>
    </source>
</evidence>
<sequence>MKEKDVKKLLQADSAKILPDDRIKEEIRRDLGIEDEVRERELALAGGGAERVKKNRSNLIAAVAALLIVVLCAAFLLPVLFRKEKGNLTGGNKLDGITTTDEFYAYGAASVGALLAESSAGNGMRALSLSFARTEQDHTEFEKKVTEYLALAESLLSEGNIEHETETGGGYGDYEFAMTITFQDILGETVVYHMYYDKQFLAGETDGDEREEKFSITGVLAVGEAVYPVSGRYETESEGDEQGEELSFRAYTGENSYIMVEQEREQEGGTEAETEKEYVYTVVENGQRLERTVVEYEQEEGETEVKMTVENYSGGEKVREDVLEFWEESGRKGVLHVKADIGGERTECLVFVREGTDRYEFVYGAFDDDDD</sequence>
<gene>
    <name evidence="2" type="ORF">H9728_04535</name>
</gene>
<dbReference type="Proteomes" id="UP000824135">
    <property type="component" value="Unassembled WGS sequence"/>
</dbReference>
<protein>
    <submittedName>
        <fullName evidence="2">Uncharacterized protein</fullName>
    </submittedName>
</protein>
<dbReference type="EMBL" id="DXCO01000034">
    <property type="protein sequence ID" value="HIY78290.1"/>
    <property type="molecule type" value="Genomic_DNA"/>
</dbReference>
<keyword evidence="1" id="KW-0812">Transmembrane</keyword>